<dbReference type="Proteomes" id="UP000229498">
    <property type="component" value="Unassembled WGS sequence"/>
</dbReference>
<organism evidence="1 2">
    <name type="scientific">Minwuia thermotolerans</name>
    <dbReference type="NCBI Taxonomy" id="2056226"/>
    <lineage>
        <taxon>Bacteria</taxon>
        <taxon>Pseudomonadati</taxon>
        <taxon>Pseudomonadota</taxon>
        <taxon>Alphaproteobacteria</taxon>
        <taxon>Minwuiales</taxon>
        <taxon>Minwuiaceae</taxon>
        <taxon>Minwuia</taxon>
    </lineage>
</organism>
<name>A0A2M9FYX3_9PROT</name>
<dbReference type="InterPro" id="IPR032347">
    <property type="entry name" value="DUF4864"/>
</dbReference>
<dbReference type="Pfam" id="PF16156">
    <property type="entry name" value="DUF4864"/>
    <property type="match status" value="1"/>
</dbReference>
<evidence type="ECO:0000313" key="2">
    <source>
        <dbReference type="Proteomes" id="UP000229498"/>
    </source>
</evidence>
<reference evidence="1 2" key="1">
    <citation type="submission" date="2017-11" db="EMBL/GenBank/DDBJ databases">
        <title>Draft genome sequence of Rhizobiales bacterium SY3-13.</title>
        <authorList>
            <person name="Sun C."/>
        </authorList>
    </citation>
    <scope>NUCLEOTIDE SEQUENCE [LARGE SCALE GENOMIC DNA]</scope>
    <source>
        <strain evidence="1 2">SY3-13</strain>
    </source>
</reference>
<dbReference type="InterPro" id="IPR032710">
    <property type="entry name" value="NTF2-like_dom_sf"/>
</dbReference>
<dbReference type="SUPFAM" id="SSF54427">
    <property type="entry name" value="NTF2-like"/>
    <property type="match status" value="1"/>
</dbReference>
<dbReference type="AlphaFoldDB" id="A0A2M9FYX3"/>
<sequence length="156" mass="17326">MIRRRPFSRILPATEQPEDLGMCIRLHALVLALCLAWPALAAPADEIRAVIEDQIAAFRAGDGDRAFAHASPAIQAKFGSPANFMEMVRTGYPQVYRPRDMQFQAVEAFEHVTVQEVFFFGQDGSAVVARYFMEMNEAGAWKIAGVELRQAPELGV</sequence>
<evidence type="ECO:0000313" key="1">
    <source>
        <dbReference type="EMBL" id="PJK28661.1"/>
    </source>
</evidence>
<accession>A0A2M9FYX3</accession>
<gene>
    <name evidence="1" type="ORF">CVT23_15055</name>
</gene>
<keyword evidence="2" id="KW-1185">Reference proteome</keyword>
<dbReference type="EMBL" id="PHIG01000039">
    <property type="protein sequence ID" value="PJK28661.1"/>
    <property type="molecule type" value="Genomic_DNA"/>
</dbReference>
<proteinExistence type="predicted"/>
<protein>
    <submittedName>
        <fullName evidence="1">DUF4864 domain-containing protein</fullName>
    </submittedName>
</protein>
<comment type="caution">
    <text evidence="1">The sequence shown here is derived from an EMBL/GenBank/DDBJ whole genome shotgun (WGS) entry which is preliminary data.</text>
</comment>